<evidence type="ECO:0000313" key="3">
    <source>
        <dbReference type="Proteomes" id="UP000789719"/>
    </source>
</evidence>
<organism evidence="2 3">
    <name type="scientific">Periweissella ghanensis</name>
    <dbReference type="NCBI Taxonomy" id="467997"/>
    <lineage>
        <taxon>Bacteria</taxon>
        <taxon>Bacillati</taxon>
        <taxon>Bacillota</taxon>
        <taxon>Bacilli</taxon>
        <taxon>Lactobacillales</taxon>
        <taxon>Lactobacillaceae</taxon>
        <taxon>Periweissella</taxon>
    </lineage>
</organism>
<gene>
    <name evidence="2" type="ORF">WGH24286_00413</name>
</gene>
<feature type="transmembrane region" description="Helical" evidence="1">
    <location>
        <begin position="34"/>
        <end position="51"/>
    </location>
</feature>
<proteinExistence type="predicted"/>
<feature type="transmembrane region" description="Helical" evidence="1">
    <location>
        <begin position="12"/>
        <end position="28"/>
    </location>
</feature>
<keyword evidence="1" id="KW-0472">Membrane</keyword>
<reference evidence="2 3" key="1">
    <citation type="submission" date="2021-11" db="EMBL/GenBank/DDBJ databases">
        <authorList>
            <person name="Depoorter E."/>
        </authorList>
    </citation>
    <scope>NUCLEOTIDE SEQUENCE [LARGE SCALE GENOMIC DNA]</scope>
    <source>
        <strain evidence="2 3">LMG 24286</strain>
    </source>
</reference>
<comment type="caution">
    <text evidence="2">The sequence shown here is derived from an EMBL/GenBank/DDBJ whole genome shotgun (WGS) entry which is preliminary data.</text>
</comment>
<dbReference type="Proteomes" id="UP000789719">
    <property type="component" value="Unassembled WGS sequence"/>
</dbReference>
<accession>A0ABN8BNR5</accession>
<keyword evidence="1" id="KW-0812">Transmembrane</keyword>
<name>A0ABN8BNR5_9LACO</name>
<evidence type="ECO:0000256" key="1">
    <source>
        <dbReference type="SAM" id="Phobius"/>
    </source>
</evidence>
<evidence type="ECO:0000313" key="2">
    <source>
        <dbReference type="EMBL" id="CAH0417997.1"/>
    </source>
</evidence>
<dbReference type="RefSeq" id="WP_230098102.1">
    <property type="nucleotide sequence ID" value="NZ_CAKKNT010000003.1"/>
</dbReference>
<sequence>MKNIIITSGDVIIRIAFAVLATYLIQHYHGDTTVVITGYSMLIFNILTTFFDTNYHKQPAKN</sequence>
<keyword evidence="3" id="KW-1185">Reference proteome</keyword>
<dbReference type="EMBL" id="CAKKNT010000003">
    <property type="protein sequence ID" value="CAH0417997.1"/>
    <property type="molecule type" value="Genomic_DNA"/>
</dbReference>
<keyword evidence="1" id="KW-1133">Transmembrane helix</keyword>
<protein>
    <submittedName>
        <fullName evidence="2">Uncharacterized protein</fullName>
    </submittedName>
</protein>